<dbReference type="EMBL" id="MT141375">
    <property type="protein sequence ID" value="QJA59577.1"/>
    <property type="molecule type" value="Genomic_DNA"/>
</dbReference>
<proteinExistence type="predicted"/>
<reference evidence="2" key="1">
    <citation type="submission" date="2020-03" db="EMBL/GenBank/DDBJ databases">
        <title>The deep terrestrial virosphere.</title>
        <authorList>
            <person name="Holmfeldt K."/>
            <person name="Nilsson E."/>
            <person name="Simone D."/>
            <person name="Lopez-Fernandez M."/>
            <person name="Wu X."/>
            <person name="de Brujin I."/>
            <person name="Lundin D."/>
            <person name="Andersson A."/>
            <person name="Bertilsson S."/>
            <person name="Dopson M."/>
        </authorList>
    </citation>
    <scope>NUCLEOTIDE SEQUENCE</scope>
    <source>
        <strain evidence="2">MM415B01265</strain>
    </source>
</reference>
<gene>
    <name evidence="2" type="ORF">MM415B01265_0022</name>
</gene>
<organism evidence="2">
    <name type="scientific">viral metagenome</name>
    <dbReference type="NCBI Taxonomy" id="1070528"/>
    <lineage>
        <taxon>unclassified sequences</taxon>
        <taxon>metagenomes</taxon>
        <taxon>organismal metagenomes</taxon>
    </lineage>
</organism>
<dbReference type="Pfam" id="PF16461">
    <property type="entry name" value="Phage_TTP_12"/>
    <property type="match status" value="1"/>
</dbReference>
<feature type="domain" description="Lambda phage tail tube protein N-terminal" evidence="1">
    <location>
        <begin position="23"/>
        <end position="139"/>
    </location>
</feature>
<dbReference type="InterPro" id="IPR032494">
    <property type="entry name" value="Phage_TTP_N"/>
</dbReference>
<name>A0A6M3IR87_9ZZZZ</name>
<protein>
    <submittedName>
        <fullName evidence="2">Putative capsid protein</fullName>
    </submittedName>
</protein>
<sequence length="141" mass="15126">MAASSGVGSIGALFKRGDGASVESFSNFGEIISWNGPGNTRNTFKLTHLNSDGGWQEYGPGFRDGGEVTLGMNFVLADYNTLLNDLKSNDLHNYQTVYPDTGASTIQFAAFVTKLTPTVPEDDRITVDVTLQISGEPDLIT</sequence>
<dbReference type="Gene3D" id="4.10.410.40">
    <property type="match status" value="1"/>
</dbReference>
<dbReference type="AlphaFoldDB" id="A0A6M3IR87"/>
<evidence type="ECO:0000259" key="1">
    <source>
        <dbReference type="Pfam" id="PF16461"/>
    </source>
</evidence>
<evidence type="ECO:0000313" key="2">
    <source>
        <dbReference type="EMBL" id="QJA59577.1"/>
    </source>
</evidence>
<accession>A0A6M3IR87</accession>